<evidence type="ECO:0000259" key="2">
    <source>
        <dbReference type="Pfam" id="PF05617"/>
    </source>
</evidence>
<sequence length="164" mass="17612">MFGNFRGYPTAAQLPFPLPSQDIQQCLSAFQRVSGCLEEVFKSFFSGQVGHFGPTCCIVITDISTSFWPKLFPFITPSFPPFLTTSCTKAKGAAPSIATAQISFPLLIRALSFPAVPSQDIQQCLSSFQSVNECLVAIFASSISGRVGQLGAACCKVIIEIKIS</sequence>
<feature type="domain" description="Prolamin-like" evidence="2">
    <location>
        <begin position="25"/>
        <end position="87"/>
    </location>
</feature>
<dbReference type="InterPro" id="IPR008502">
    <property type="entry name" value="Prolamin-like"/>
</dbReference>
<dbReference type="GO" id="GO:0031982">
    <property type="term" value="C:vesicle"/>
    <property type="evidence" value="ECO:0007669"/>
    <property type="project" value="TreeGrafter"/>
</dbReference>
<dbReference type="GO" id="GO:0005576">
    <property type="term" value="C:extracellular region"/>
    <property type="evidence" value="ECO:0007669"/>
    <property type="project" value="TreeGrafter"/>
</dbReference>
<name>A0A835H849_9MAGN</name>
<evidence type="ECO:0000313" key="4">
    <source>
        <dbReference type="Proteomes" id="UP000631114"/>
    </source>
</evidence>
<dbReference type="OrthoDB" id="1862203at2759"/>
<dbReference type="Pfam" id="PF05617">
    <property type="entry name" value="Prolamin_like"/>
    <property type="match status" value="1"/>
</dbReference>
<keyword evidence="4" id="KW-1185">Reference proteome</keyword>
<organism evidence="3 4">
    <name type="scientific">Coptis chinensis</name>
    <dbReference type="NCBI Taxonomy" id="261450"/>
    <lineage>
        <taxon>Eukaryota</taxon>
        <taxon>Viridiplantae</taxon>
        <taxon>Streptophyta</taxon>
        <taxon>Embryophyta</taxon>
        <taxon>Tracheophyta</taxon>
        <taxon>Spermatophyta</taxon>
        <taxon>Magnoliopsida</taxon>
        <taxon>Ranunculales</taxon>
        <taxon>Ranunculaceae</taxon>
        <taxon>Coptidoideae</taxon>
        <taxon>Coptis</taxon>
    </lineage>
</organism>
<dbReference type="GO" id="GO:2000008">
    <property type="term" value="P:regulation of protein localization to cell surface"/>
    <property type="evidence" value="ECO:0007669"/>
    <property type="project" value="TreeGrafter"/>
</dbReference>
<dbReference type="AlphaFoldDB" id="A0A835H849"/>
<evidence type="ECO:0000256" key="1">
    <source>
        <dbReference type="ARBA" id="ARBA00022729"/>
    </source>
</evidence>
<protein>
    <recommendedName>
        <fullName evidence="2">Prolamin-like domain-containing protein</fullName>
    </recommendedName>
</protein>
<accession>A0A835H849</accession>
<keyword evidence="1" id="KW-0732">Signal</keyword>
<reference evidence="3 4" key="1">
    <citation type="submission" date="2020-10" db="EMBL/GenBank/DDBJ databases">
        <title>The Coptis chinensis genome and diversification of protoberbering-type alkaloids.</title>
        <authorList>
            <person name="Wang B."/>
            <person name="Shu S."/>
            <person name="Song C."/>
            <person name="Liu Y."/>
        </authorList>
    </citation>
    <scope>NUCLEOTIDE SEQUENCE [LARGE SCALE GENOMIC DNA]</scope>
    <source>
        <strain evidence="3">HL-2020</strain>
        <tissue evidence="3">Leaf</tissue>
    </source>
</reference>
<dbReference type="Proteomes" id="UP000631114">
    <property type="component" value="Unassembled WGS sequence"/>
</dbReference>
<comment type="caution">
    <text evidence="3">The sequence shown here is derived from an EMBL/GenBank/DDBJ whole genome shotgun (WGS) entry which is preliminary data.</text>
</comment>
<dbReference type="PANTHER" id="PTHR31181">
    <property type="entry name" value="EGG CELL-SECRETED PROTEIN 1.4"/>
    <property type="match status" value="1"/>
</dbReference>
<dbReference type="PANTHER" id="PTHR31181:SF67">
    <property type="entry name" value="PROLAMIN-LIKE PROTEIN (DUF1278)"/>
    <property type="match status" value="1"/>
</dbReference>
<evidence type="ECO:0000313" key="3">
    <source>
        <dbReference type="EMBL" id="KAF9593343.1"/>
    </source>
</evidence>
<proteinExistence type="predicted"/>
<dbReference type="GO" id="GO:0009567">
    <property type="term" value="P:double fertilization forming a zygote and endosperm"/>
    <property type="evidence" value="ECO:0007669"/>
    <property type="project" value="TreeGrafter"/>
</dbReference>
<gene>
    <name evidence="3" type="ORF">IFM89_021747</name>
</gene>
<dbReference type="GO" id="GO:0080155">
    <property type="term" value="P:regulation of double fertilization forming a zygote and endosperm"/>
    <property type="evidence" value="ECO:0007669"/>
    <property type="project" value="TreeGrafter"/>
</dbReference>
<dbReference type="EMBL" id="JADFTS010000008">
    <property type="protein sequence ID" value="KAF9593343.1"/>
    <property type="molecule type" value="Genomic_DNA"/>
</dbReference>